<dbReference type="EMBL" id="KL297954">
    <property type="protein sequence ID" value="KFP50759.1"/>
    <property type="molecule type" value="Genomic_DNA"/>
</dbReference>
<gene>
    <name evidence="1" type="ORF">N323_04402</name>
</gene>
<evidence type="ECO:0000313" key="2">
    <source>
        <dbReference type="Proteomes" id="UP000053745"/>
    </source>
</evidence>
<keyword evidence="2" id="KW-1185">Reference proteome</keyword>
<reference evidence="1 2" key="1">
    <citation type="submission" date="2014-04" db="EMBL/GenBank/DDBJ databases">
        <title>Genome evolution of avian class.</title>
        <authorList>
            <person name="Zhang G."/>
            <person name="Li C."/>
        </authorList>
    </citation>
    <scope>NUCLEOTIDE SEQUENCE [LARGE SCALE GENOMIC DNA]</scope>
    <source>
        <strain evidence="1">BGI_N323</strain>
    </source>
</reference>
<dbReference type="CDD" id="cd22975">
    <property type="entry name" value="DD_TEX55"/>
    <property type="match status" value="1"/>
</dbReference>
<proteinExistence type="predicted"/>
<dbReference type="InterPro" id="IPR040760">
    <property type="entry name" value="Tex55"/>
</dbReference>
<dbReference type="PANTHER" id="PTHR47110:SF3">
    <property type="entry name" value="TESTIS-SPECIFIC EXPRESSED PROTEIN 55-LIKE"/>
    <property type="match status" value="1"/>
</dbReference>
<dbReference type="Gene3D" id="1.20.890.10">
    <property type="entry name" value="cAMP-dependent protein kinase regulatory subunit, dimerization-anchoring domain"/>
    <property type="match status" value="1"/>
</dbReference>
<dbReference type="PANTHER" id="PTHR47110">
    <property type="entry name" value="TESTIS-SPECIFIC EXPRESSED PROTEIN 55"/>
    <property type="match status" value="1"/>
</dbReference>
<evidence type="ECO:0000313" key="1">
    <source>
        <dbReference type="EMBL" id="KFP50759.1"/>
    </source>
</evidence>
<organism evidence="1 2">
    <name type="scientific">Cathartes aura</name>
    <name type="common">Turkey vulture</name>
    <name type="synonym">Vultur aura</name>
    <dbReference type="NCBI Taxonomy" id="43455"/>
    <lineage>
        <taxon>Eukaryota</taxon>
        <taxon>Metazoa</taxon>
        <taxon>Chordata</taxon>
        <taxon>Craniata</taxon>
        <taxon>Vertebrata</taxon>
        <taxon>Euteleostomi</taxon>
        <taxon>Archelosauria</taxon>
        <taxon>Archosauria</taxon>
        <taxon>Dinosauria</taxon>
        <taxon>Saurischia</taxon>
        <taxon>Theropoda</taxon>
        <taxon>Coelurosauria</taxon>
        <taxon>Aves</taxon>
        <taxon>Neognathae</taxon>
        <taxon>Neoaves</taxon>
        <taxon>Telluraves</taxon>
        <taxon>Accipitrimorphae</taxon>
        <taxon>Accipitriformes</taxon>
        <taxon>Cathartidae</taxon>
        <taxon>Cathartes</taxon>
    </lineage>
</organism>
<dbReference type="InterPro" id="IPR048377">
    <property type="entry name" value="TEX55_DD"/>
</dbReference>
<dbReference type="AlphaFoldDB" id="A0A091L2T9"/>
<feature type="non-terminal residue" evidence="1">
    <location>
        <position position="180"/>
    </location>
</feature>
<sequence>IETPASADQPSVVELPVSADQLVVEKPPGSEEQLPVIEFPVSRENSHEIRSPVGELPGIKVKMYVSDSAQAGGKTPEAGSSATVVKPTETTCEIPEQPMVYEDPFEVSIKYMEKHNILQIFQEITEKLVYQKPDDPLQFMLLQVQSMINARQAEMEGIFEENEDAEVFLEEVLCTPFGSY</sequence>
<dbReference type="Pfam" id="PF17819">
    <property type="entry name" value="Tex55"/>
    <property type="match status" value="1"/>
</dbReference>
<name>A0A091L2T9_CATAU</name>
<dbReference type="OrthoDB" id="522106at2759"/>
<dbReference type="Proteomes" id="UP000053745">
    <property type="component" value="Unassembled WGS sequence"/>
</dbReference>
<dbReference type="SUPFAM" id="SSF47391">
    <property type="entry name" value="Dimerization-anchoring domain of cAMP-dependent PK regulatory subunit"/>
    <property type="match status" value="1"/>
</dbReference>
<feature type="non-terminal residue" evidence="1">
    <location>
        <position position="1"/>
    </location>
</feature>
<protein>
    <submittedName>
        <fullName evidence="1">Uncharacterized protein C3orf30</fullName>
    </submittedName>
</protein>
<accession>A0A091L2T9</accession>